<comment type="caution">
    <text evidence="2">The sequence shown here is derived from an EMBL/GenBank/DDBJ whole genome shotgun (WGS) entry which is preliminary data.</text>
</comment>
<keyword evidence="1" id="KW-0472">Membrane</keyword>
<sequence>MSKKPQNEPNKWLLLSTMGIEMFVWIFAGHKLGEYVNEKFSSSPVDYHVVLLLVGIALSFYSVFRKLKDLNS</sequence>
<evidence type="ECO:0008006" key="4">
    <source>
        <dbReference type="Google" id="ProtNLM"/>
    </source>
</evidence>
<reference evidence="2 3" key="1">
    <citation type="submission" date="2017-07" db="EMBL/GenBank/DDBJ databases">
        <title>Flavobacterium cyanobacteriorum sp. nov., isolated from cyanobacterial aggregates in a eutrophic lake.</title>
        <authorList>
            <person name="Cai H."/>
        </authorList>
    </citation>
    <scope>NUCLEOTIDE SEQUENCE [LARGE SCALE GENOMIC DNA]</scope>
    <source>
        <strain evidence="2 3">TH167</strain>
    </source>
</reference>
<dbReference type="EMBL" id="NOXX01000174">
    <property type="protein sequence ID" value="OYQ45981.1"/>
    <property type="molecule type" value="Genomic_DNA"/>
</dbReference>
<accession>A0A255ZX66</accession>
<dbReference type="RefSeq" id="WP_094485724.1">
    <property type="nucleotide sequence ID" value="NZ_NOXX01000174.1"/>
</dbReference>
<proteinExistence type="predicted"/>
<keyword evidence="1" id="KW-0812">Transmembrane</keyword>
<dbReference type="Proteomes" id="UP000216035">
    <property type="component" value="Unassembled WGS sequence"/>
</dbReference>
<evidence type="ECO:0000313" key="2">
    <source>
        <dbReference type="EMBL" id="OYQ45981.1"/>
    </source>
</evidence>
<gene>
    <name evidence="2" type="ORF">CHX27_05310</name>
</gene>
<keyword evidence="3" id="KW-1185">Reference proteome</keyword>
<feature type="transmembrane region" description="Helical" evidence="1">
    <location>
        <begin position="45"/>
        <end position="64"/>
    </location>
</feature>
<feature type="transmembrane region" description="Helical" evidence="1">
    <location>
        <begin position="12"/>
        <end position="33"/>
    </location>
</feature>
<evidence type="ECO:0000313" key="3">
    <source>
        <dbReference type="Proteomes" id="UP000216035"/>
    </source>
</evidence>
<evidence type="ECO:0000256" key="1">
    <source>
        <dbReference type="SAM" id="Phobius"/>
    </source>
</evidence>
<organism evidence="2 3">
    <name type="scientific">Flavobacterium aurantiibacter</name>
    <dbReference type="NCBI Taxonomy" id="2023067"/>
    <lineage>
        <taxon>Bacteria</taxon>
        <taxon>Pseudomonadati</taxon>
        <taxon>Bacteroidota</taxon>
        <taxon>Flavobacteriia</taxon>
        <taxon>Flavobacteriales</taxon>
        <taxon>Flavobacteriaceae</taxon>
        <taxon>Flavobacterium</taxon>
    </lineage>
</organism>
<dbReference type="InterPro" id="IPR032820">
    <property type="entry name" value="ATPase_put"/>
</dbReference>
<name>A0A255ZX66_9FLAO</name>
<dbReference type="OrthoDB" id="9798708at2"/>
<dbReference type="Pfam" id="PF09527">
    <property type="entry name" value="ATPase_gene1"/>
    <property type="match status" value="1"/>
</dbReference>
<keyword evidence="1" id="KW-1133">Transmembrane helix</keyword>
<protein>
    <recommendedName>
        <fullName evidence="4">F0F1-ATPase subunit</fullName>
    </recommendedName>
</protein>
<dbReference type="AlphaFoldDB" id="A0A255ZX66"/>